<reference evidence="3" key="1">
    <citation type="submission" date="2017-02" db="EMBL/GenBank/DDBJ databases">
        <authorList>
            <person name="Varghese N."/>
            <person name="Submissions S."/>
        </authorList>
    </citation>
    <scope>NUCLEOTIDE SEQUENCE [LARGE SCALE GENOMIC DNA]</scope>
    <source>
        <strain evidence="3">DSM 24967</strain>
    </source>
</reference>
<dbReference type="AlphaFoldDB" id="A0A1T5CPY6"/>
<dbReference type="Pfam" id="PF19603">
    <property type="entry name" value="DUF6108"/>
    <property type="match status" value="1"/>
</dbReference>
<dbReference type="EMBL" id="FUYQ01000013">
    <property type="protein sequence ID" value="SKB61555.1"/>
    <property type="molecule type" value="Genomic_DNA"/>
</dbReference>
<protein>
    <recommendedName>
        <fullName evidence="4">DUF4252 domain-containing protein</fullName>
    </recommendedName>
</protein>
<accession>A0A1T5CPY6</accession>
<dbReference type="Proteomes" id="UP000190852">
    <property type="component" value="Unassembled WGS sequence"/>
</dbReference>
<keyword evidence="3" id="KW-1185">Reference proteome</keyword>
<feature type="chain" id="PRO_5012866072" description="DUF4252 domain-containing protein" evidence="1">
    <location>
        <begin position="37"/>
        <end position="163"/>
    </location>
</feature>
<evidence type="ECO:0000256" key="1">
    <source>
        <dbReference type="SAM" id="SignalP"/>
    </source>
</evidence>
<evidence type="ECO:0000313" key="2">
    <source>
        <dbReference type="EMBL" id="SKB61555.1"/>
    </source>
</evidence>
<evidence type="ECO:0008006" key="4">
    <source>
        <dbReference type="Google" id="ProtNLM"/>
    </source>
</evidence>
<feature type="signal peptide" evidence="1">
    <location>
        <begin position="1"/>
        <end position="36"/>
    </location>
</feature>
<proteinExistence type="predicted"/>
<organism evidence="2 3">
    <name type="scientific">Parabacteroides chartae</name>
    <dbReference type="NCBI Taxonomy" id="1037355"/>
    <lineage>
        <taxon>Bacteria</taxon>
        <taxon>Pseudomonadati</taxon>
        <taxon>Bacteroidota</taxon>
        <taxon>Bacteroidia</taxon>
        <taxon>Bacteroidales</taxon>
        <taxon>Tannerellaceae</taxon>
        <taxon>Parabacteroides</taxon>
    </lineage>
</organism>
<sequence>MKRADIHLTNKAMNKKKYTLLLLLAALLLLPVAANAQKDLKIQEVFQRYGKNRNVTMVELSNEMLETYGMTHYKSITIKEDAEALRFVRRCLASDQEGARKIKEVTDGGGVISAYYQMPSKEADINRFILFKVSKKGVITLVYIEGDLDSDDLITLLFTKKDL</sequence>
<gene>
    <name evidence="2" type="ORF">SAMN05660349_02033</name>
</gene>
<name>A0A1T5CPY6_9BACT</name>
<dbReference type="InterPro" id="IPR046090">
    <property type="entry name" value="DUF6108"/>
</dbReference>
<keyword evidence="1" id="KW-0732">Signal</keyword>
<evidence type="ECO:0000313" key="3">
    <source>
        <dbReference type="Proteomes" id="UP000190852"/>
    </source>
</evidence>